<evidence type="ECO:0000256" key="4">
    <source>
        <dbReference type="ARBA" id="ARBA00023172"/>
    </source>
</evidence>
<evidence type="ECO:0000256" key="5">
    <source>
        <dbReference type="ARBA" id="ARBA00023204"/>
    </source>
</evidence>
<dbReference type="Gene3D" id="1.10.150.20">
    <property type="entry name" value="5' to 3' exonuclease, C-terminal subdomain"/>
    <property type="match status" value="1"/>
</dbReference>
<dbReference type="InterPro" id="IPR013849">
    <property type="entry name" value="DNA_helicase_Holl-junc_RuvA_I"/>
</dbReference>
<dbReference type="GO" id="GO:0006281">
    <property type="term" value="P:DNA repair"/>
    <property type="evidence" value="ECO:0007669"/>
    <property type="project" value="UniProtKB-UniRule"/>
</dbReference>
<dbReference type="EMBL" id="JACPNR010000006">
    <property type="protein sequence ID" value="MBI2678152.1"/>
    <property type="molecule type" value="Genomic_DNA"/>
</dbReference>
<dbReference type="Gene3D" id="2.40.50.140">
    <property type="entry name" value="Nucleic acid-binding proteins"/>
    <property type="match status" value="1"/>
</dbReference>
<dbReference type="Pfam" id="PF07499">
    <property type="entry name" value="RuvA_C"/>
    <property type="match status" value="1"/>
</dbReference>
<evidence type="ECO:0000256" key="2">
    <source>
        <dbReference type="ARBA" id="ARBA00022763"/>
    </source>
</evidence>
<dbReference type="InterPro" id="IPR003583">
    <property type="entry name" value="Hlx-hairpin-Hlx_DNA-bd_motif"/>
</dbReference>
<comment type="caution">
    <text evidence="8">The sequence shown here is derived from an EMBL/GenBank/DDBJ whole genome shotgun (WGS) entry which is preliminary data.</text>
</comment>
<reference evidence="8" key="1">
    <citation type="submission" date="2020-07" db="EMBL/GenBank/DDBJ databases">
        <title>Huge and variable diversity of episymbiotic CPR bacteria and DPANN archaea in groundwater ecosystems.</title>
        <authorList>
            <person name="He C.Y."/>
            <person name="Keren R."/>
            <person name="Whittaker M."/>
            <person name="Farag I.F."/>
            <person name="Doudna J."/>
            <person name="Cate J.H.D."/>
            <person name="Banfield J.F."/>
        </authorList>
    </citation>
    <scope>NUCLEOTIDE SEQUENCE</scope>
    <source>
        <strain evidence="8">NC_groundwater_580_Pr5_B-0.1um_64_19</strain>
    </source>
</reference>
<comment type="caution">
    <text evidence="6">Lacks conserved residue(s) required for the propagation of feature annotation.</text>
</comment>
<dbReference type="SUPFAM" id="SSF46929">
    <property type="entry name" value="DNA helicase RuvA subunit, C-terminal domain"/>
    <property type="match status" value="1"/>
</dbReference>
<evidence type="ECO:0000313" key="9">
    <source>
        <dbReference type="Proteomes" id="UP000779809"/>
    </source>
</evidence>
<comment type="subunit">
    <text evidence="6">Homotetramer. Forms an RuvA(8)-RuvB(12)-Holliday junction (HJ) complex. HJ DNA is sandwiched between 2 RuvA tetramers; dsDNA enters through RuvA and exits via RuvB. An RuvB hexamer assembles on each DNA strand where it exits the tetramer. Each RuvB hexamer is contacted by two RuvA subunits (via domain III) on 2 adjacent RuvB subunits; this complex drives branch migration. In the full resolvosome a probable DNA-RuvA(4)-RuvB(12)-RuvC(2) complex forms which resolves the HJ.</text>
</comment>
<keyword evidence="3 6" id="KW-0238">DNA-binding</keyword>
<dbReference type="GO" id="GO:0005524">
    <property type="term" value="F:ATP binding"/>
    <property type="evidence" value="ECO:0007669"/>
    <property type="project" value="InterPro"/>
</dbReference>
<dbReference type="GO" id="GO:0009379">
    <property type="term" value="C:Holliday junction helicase complex"/>
    <property type="evidence" value="ECO:0007669"/>
    <property type="project" value="InterPro"/>
</dbReference>
<dbReference type="InterPro" id="IPR000085">
    <property type="entry name" value="RuvA"/>
</dbReference>
<dbReference type="Gene3D" id="1.10.8.10">
    <property type="entry name" value="DNA helicase RuvA subunit, C-terminal domain"/>
    <property type="match status" value="1"/>
</dbReference>
<comment type="similarity">
    <text evidence="6">Belongs to the RuvA family.</text>
</comment>
<evidence type="ECO:0000313" key="8">
    <source>
        <dbReference type="EMBL" id="MBI2678152.1"/>
    </source>
</evidence>
<dbReference type="NCBIfam" id="TIGR00084">
    <property type="entry name" value="ruvA"/>
    <property type="match status" value="1"/>
</dbReference>
<organism evidence="8 9">
    <name type="scientific">Candidatus Korobacter versatilis</name>
    <dbReference type="NCBI Taxonomy" id="658062"/>
    <lineage>
        <taxon>Bacteria</taxon>
        <taxon>Pseudomonadati</taxon>
        <taxon>Acidobacteriota</taxon>
        <taxon>Terriglobia</taxon>
        <taxon>Terriglobales</taxon>
        <taxon>Candidatus Korobacteraceae</taxon>
        <taxon>Candidatus Korobacter</taxon>
    </lineage>
</organism>
<keyword evidence="1 6" id="KW-0963">Cytoplasm</keyword>
<dbReference type="GO" id="GO:0000400">
    <property type="term" value="F:four-way junction DNA binding"/>
    <property type="evidence" value="ECO:0007669"/>
    <property type="project" value="UniProtKB-UniRule"/>
</dbReference>
<dbReference type="SUPFAM" id="SSF47781">
    <property type="entry name" value="RuvA domain 2-like"/>
    <property type="match status" value="1"/>
</dbReference>
<evidence type="ECO:0000259" key="7">
    <source>
        <dbReference type="SMART" id="SM00278"/>
    </source>
</evidence>
<comment type="subcellular location">
    <subcellularLocation>
        <location evidence="6">Cytoplasm</location>
    </subcellularLocation>
</comment>
<gene>
    <name evidence="6 8" type="primary">ruvA</name>
    <name evidence="8" type="ORF">HYX28_05180</name>
</gene>
<dbReference type="Pfam" id="PF01330">
    <property type="entry name" value="RuvA_N"/>
    <property type="match status" value="1"/>
</dbReference>
<keyword evidence="5 6" id="KW-0234">DNA repair</keyword>
<name>A0A932A7U6_9BACT</name>
<dbReference type="InterPro" id="IPR012340">
    <property type="entry name" value="NA-bd_OB-fold"/>
</dbReference>
<dbReference type="GO" id="GO:0005737">
    <property type="term" value="C:cytoplasm"/>
    <property type="evidence" value="ECO:0007669"/>
    <property type="project" value="UniProtKB-SubCell"/>
</dbReference>
<proteinExistence type="inferred from homology"/>
<dbReference type="Proteomes" id="UP000779809">
    <property type="component" value="Unassembled WGS sequence"/>
</dbReference>
<comment type="function">
    <text evidence="6">The RuvA-RuvB-RuvC complex processes Holliday junction (HJ) DNA during genetic recombination and DNA repair, while the RuvA-RuvB complex plays an important role in the rescue of blocked DNA replication forks via replication fork reversal (RFR). RuvA specifically binds to HJ cruciform DNA, conferring on it an open structure. The RuvB hexamer acts as an ATP-dependent pump, pulling dsDNA into and through the RuvAB complex. HJ branch migration allows RuvC to scan DNA until it finds its consensus sequence, where it cleaves and resolves the cruciform DNA.</text>
</comment>
<accession>A0A932A7U6</accession>
<feature type="region of interest" description="Domain I" evidence="6">
    <location>
        <begin position="1"/>
        <end position="64"/>
    </location>
</feature>
<dbReference type="HAMAP" id="MF_00031">
    <property type="entry name" value="DNA_HJ_migration_RuvA"/>
    <property type="match status" value="1"/>
</dbReference>
<dbReference type="InterPro" id="IPR010994">
    <property type="entry name" value="RuvA_2-like"/>
</dbReference>
<feature type="domain" description="Helix-hairpin-helix DNA-binding motif class 1" evidence="7">
    <location>
        <begin position="109"/>
        <end position="128"/>
    </location>
</feature>
<sequence length="197" mass="20552">MIAHLRGKLISKHPGQAIVEAAGVGYDVVISVPTFTELPATGAEVALHVHTHVREDALALYGFIRNEEKRLFERLISVSGVGPKLAMTILSGMPSAAEIVGAIRSSDVGRLTKIPGVGKKTAERLALELKDKLDAFGAAPAKAAAGTPLEEDVLSALMNLGYQRPTAERAVAAAAANGGKSSSFDALFRQALASLSK</sequence>
<dbReference type="Pfam" id="PF14520">
    <property type="entry name" value="HHH_5"/>
    <property type="match status" value="1"/>
</dbReference>
<dbReference type="InterPro" id="IPR011114">
    <property type="entry name" value="RuvA_C"/>
</dbReference>
<keyword evidence="4 6" id="KW-0233">DNA recombination</keyword>
<protein>
    <recommendedName>
        <fullName evidence="6">Holliday junction branch migration complex subunit RuvA</fullName>
    </recommendedName>
</protein>
<dbReference type="GO" id="GO:0009378">
    <property type="term" value="F:four-way junction helicase activity"/>
    <property type="evidence" value="ECO:0007669"/>
    <property type="project" value="InterPro"/>
</dbReference>
<dbReference type="SMART" id="SM00278">
    <property type="entry name" value="HhH1"/>
    <property type="match status" value="2"/>
</dbReference>
<keyword evidence="2 6" id="KW-0227">DNA damage</keyword>
<dbReference type="AlphaFoldDB" id="A0A932A7U6"/>
<dbReference type="GO" id="GO:0048476">
    <property type="term" value="C:Holliday junction resolvase complex"/>
    <property type="evidence" value="ECO:0007669"/>
    <property type="project" value="UniProtKB-UniRule"/>
</dbReference>
<evidence type="ECO:0000256" key="6">
    <source>
        <dbReference type="HAMAP-Rule" id="MF_00031"/>
    </source>
</evidence>
<evidence type="ECO:0000256" key="3">
    <source>
        <dbReference type="ARBA" id="ARBA00023125"/>
    </source>
</evidence>
<dbReference type="SUPFAM" id="SSF50249">
    <property type="entry name" value="Nucleic acid-binding proteins"/>
    <property type="match status" value="1"/>
</dbReference>
<feature type="region of interest" description="Domain III" evidence="6">
    <location>
        <begin position="151"/>
        <end position="197"/>
    </location>
</feature>
<dbReference type="GO" id="GO:0006310">
    <property type="term" value="P:DNA recombination"/>
    <property type="evidence" value="ECO:0007669"/>
    <property type="project" value="UniProtKB-UniRule"/>
</dbReference>
<comment type="domain">
    <text evidence="6">Has three domains with a flexible linker between the domains II and III and assumes an 'L' shape. Domain III is highly mobile and contacts RuvB.</text>
</comment>
<feature type="domain" description="Helix-hairpin-helix DNA-binding motif class 1" evidence="7">
    <location>
        <begin position="73"/>
        <end position="92"/>
    </location>
</feature>
<evidence type="ECO:0000256" key="1">
    <source>
        <dbReference type="ARBA" id="ARBA00022490"/>
    </source>
</evidence>
<dbReference type="InterPro" id="IPR036267">
    <property type="entry name" value="RuvA_C_sf"/>
</dbReference>